<dbReference type="InterPro" id="IPR050174">
    <property type="entry name" value="Protocadherin/Cadherin-CA"/>
</dbReference>
<dbReference type="AlphaFoldDB" id="A0AA36BV92"/>
<dbReference type="SMART" id="SM00112">
    <property type="entry name" value="CA"/>
    <property type="match status" value="1"/>
</dbReference>
<dbReference type="GO" id="GO:0007156">
    <property type="term" value="P:homophilic cell adhesion via plasma membrane adhesion molecules"/>
    <property type="evidence" value="ECO:0007669"/>
    <property type="project" value="InterPro"/>
</dbReference>
<keyword evidence="5" id="KW-0106">Calcium</keyword>
<evidence type="ECO:0000256" key="3">
    <source>
        <dbReference type="ARBA" id="ARBA00022989"/>
    </source>
</evidence>
<dbReference type="PANTHER" id="PTHR24028:SF328">
    <property type="entry name" value="CADHERIN-3"/>
    <property type="match status" value="1"/>
</dbReference>
<dbReference type="Proteomes" id="UP001162480">
    <property type="component" value="Chromosome 24"/>
</dbReference>
<organism evidence="9 10">
    <name type="scientific">Octopus vulgaris</name>
    <name type="common">Common octopus</name>
    <dbReference type="NCBI Taxonomy" id="6645"/>
    <lineage>
        <taxon>Eukaryota</taxon>
        <taxon>Metazoa</taxon>
        <taxon>Spiralia</taxon>
        <taxon>Lophotrochozoa</taxon>
        <taxon>Mollusca</taxon>
        <taxon>Cephalopoda</taxon>
        <taxon>Coleoidea</taxon>
        <taxon>Octopodiformes</taxon>
        <taxon>Octopoda</taxon>
        <taxon>Incirrata</taxon>
        <taxon>Octopodidae</taxon>
        <taxon>Octopus</taxon>
    </lineage>
</organism>
<feature type="domain" description="Cadherin" evidence="8">
    <location>
        <begin position="113"/>
        <end position="221"/>
    </location>
</feature>
<keyword evidence="6" id="KW-0472">Membrane</keyword>
<evidence type="ECO:0000313" key="9">
    <source>
        <dbReference type="EMBL" id="CAI9740387.1"/>
    </source>
</evidence>
<dbReference type="EMBL" id="OX597837">
    <property type="protein sequence ID" value="CAI9740387.1"/>
    <property type="molecule type" value="Genomic_DNA"/>
</dbReference>
<dbReference type="GO" id="GO:0005509">
    <property type="term" value="F:calcium ion binding"/>
    <property type="evidence" value="ECO:0007669"/>
    <property type="project" value="UniProtKB-UniRule"/>
</dbReference>
<gene>
    <name evidence="9" type="ORF">OCTVUL_1B000553</name>
</gene>
<dbReference type="SUPFAM" id="SSF49313">
    <property type="entry name" value="Cadherin-like"/>
    <property type="match status" value="2"/>
</dbReference>
<protein>
    <submittedName>
        <fullName evidence="9">Protocadherin-15-like isoform X7</fullName>
    </submittedName>
</protein>
<feature type="domain" description="Cadherin" evidence="8">
    <location>
        <begin position="235"/>
        <end position="343"/>
    </location>
</feature>
<evidence type="ECO:0000313" key="10">
    <source>
        <dbReference type="Proteomes" id="UP001162480"/>
    </source>
</evidence>
<keyword evidence="7" id="KW-0732">Signal</keyword>
<reference evidence="9" key="1">
    <citation type="submission" date="2023-08" db="EMBL/GenBank/DDBJ databases">
        <authorList>
            <person name="Alioto T."/>
            <person name="Alioto T."/>
            <person name="Gomez Garrido J."/>
        </authorList>
    </citation>
    <scope>NUCLEOTIDE SEQUENCE</scope>
</reference>
<dbReference type="Gene3D" id="2.60.40.60">
    <property type="entry name" value="Cadherins"/>
    <property type="match status" value="2"/>
</dbReference>
<evidence type="ECO:0000256" key="6">
    <source>
        <dbReference type="SAM" id="Phobius"/>
    </source>
</evidence>
<sequence length="438" mass="49751">MATLKTTDIKLKIWFRMLLLWSVFKPAVFDSDCTSPSNILLEENVPKDTVIYEFGGGTWAIDRAEPPGYLDVAEVDSSYYLITKKVLDVEEMHNDIALSVYIKHKNEFPPRFTDPSYIIPVKENTPVGTEVFRASDFTTDKDFQHFLLYSMKQHNVNSSGGLKDKFMMNDTVNGTVYVAGHLDFELENQYFYDIKVEDGSFSHTAKLIIDVEDVDDLGPVFDQKNNSLSLEFSKTLPIYIYKIQYNYTGEITVSPEAVRAVDVEKEHYNVKYSLETATPLILVNYFAIDSETGQMRLEKELTRNISLPGVIIIKAEDVSSLAHSSIAVLFLLAQPNPILPPKLPYPPLMQPRKLIAATFTEGISQDVFIGMMTVLMLAVGSLVVALAYIIINCRKSRKEQQRKMEHYDFGGYKNEVSRCYEELKRKSNKTSGNRNTIS</sequence>
<dbReference type="InterPro" id="IPR002126">
    <property type="entry name" value="Cadherin-like_dom"/>
</dbReference>
<dbReference type="PRINTS" id="PR00205">
    <property type="entry name" value="CADHERIN"/>
</dbReference>
<feature type="signal peptide" evidence="7">
    <location>
        <begin position="1"/>
        <end position="29"/>
    </location>
</feature>
<accession>A0AA36BV92</accession>
<evidence type="ECO:0000256" key="5">
    <source>
        <dbReference type="PROSITE-ProRule" id="PRU00043"/>
    </source>
</evidence>
<evidence type="ECO:0000259" key="8">
    <source>
        <dbReference type="PROSITE" id="PS50268"/>
    </source>
</evidence>
<comment type="subcellular location">
    <subcellularLocation>
        <location evidence="1">Membrane</location>
        <topology evidence="1">Single-pass membrane protein</topology>
    </subcellularLocation>
</comment>
<keyword evidence="3 6" id="KW-1133">Transmembrane helix</keyword>
<name>A0AA36BV92_OCTVU</name>
<keyword evidence="10" id="KW-1185">Reference proteome</keyword>
<proteinExistence type="predicted"/>
<evidence type="ECO:0000256" key="2">
    <source>
        <dbReference type="ARBA" id="ARBA00022692"/>
    </source>
</evidence>
<feature type="transmembrane region" description="Helical" evidence="6">
    <location>
        <begin position="367"/>
        <end position="391"/>
    </location>
</feature>
<feature type="chain" id="PRO_5041216011" evidence="7">
    <location>
        <begin position="30"/>
        <end position="438"/>
    </location>
</feature>
<keyword evidence="4" id="KW-0325">Glycoprotein</keyword>
<dbReference type="PROSITE" id="PS50268">
    <property type="entry name" value="CADHERIN_2"/>
    <property type="match status" value="2"/>
</dbReference>
<evidence type="ECO:0000256" key="7">
    <source>
        <dbReference type="SAM" id="SignalP"/>
    </source>
</evidence>
<dbReference type="CDD" id="cd11304">
    <property type="entry name" value="Cadherin_repeat"/>
    <property type="match status" value="2"/>
</dbReference>
<dbReference type="PANTHER" id="PTHR24028">
    <property type="entry name" value="CADHERIN-87A"/>
    <property type="match status" value="1"/>
</dbReference>
<dbReference type="GO" id="GO:0005886">
    <property type="term" value="C:plasma membrane"/>
    <property type="evidence" value="ECO:0007669"/>
    <property type="project" value="TreeGrafter"/>
</dbReference>
<dbReference type="InterPro" id="IPR015919">
    <property type="entry name" value="Cadherin-like_sf"/>
</dbReference>
<evidence type="ECO:0000256" key="4">
    <source>
        <dbReference type="ARBA" id="ARBA00023180"/>
    </source>
</evidence>
<keyword evidence="2 6" id="KW-0812">Transmembrane</keyword>
<evidence type="ECO:0000256" key="1">
    <source>
        <dbReference type="ARBA" id="ARBA00004167"/>
    </source>
</evidence>